<dbReference type="CDD" id="cd00077">
    <property type="entry name" value="HDc"/>
    <property type="match status" value="1"/>
</dbReference>
<name>A0A4R3N437_9GAMM</name>
<reference evidence="2 3" key="1">
    <citation type="submission" date="2019-03" db="EMBL/GenBank/DDBJ databases">
        <title>Genomic Encyclopedia of Type Strains, Phase IV (KMG-IV): sequencing the most valuable type-strain genomes for metagenomic binning, comparative biology and taxonomic classification.</title>
        <authorList>
            <person name="Goeker M."/>
        </authorList>
    </citation>
    <scope>NUCLEOTIDE SEQUENCE [LARGE SCALE GENOMIC DNA]</scope>
    <source>
        <strain evidence="2 3">DSM 13587</strain>
    </source>
</reference>
<dbReference type="RefSeq" id="WP_132974844.1">
    <property type="nucleotide sequence ID" value="NZ_SMAO01000001.1"/>
</dbReference>
<dbReference type="OrthoDB" id="9802066at2"/>
<dbReference type="PANTHER" id="PTHR43155:SF2">
    <property type="entry name" value="CYCLIC DI-GMP PHOSPHODIESTERASE PA4108"/>
    <property type="match status" value="1"/>
</dbReference>
<proteinExistence type="predicted"/>
<gene>
    <name evidence="2" type="ORF">EDC35_10146</name>
</gene>
<dbReference type="Gene3D" id="1.10.3210.10">
    <property type="entry name" value="Hypothetical protein af1432"/>
    <property type="match status" value="1"/>
</dbReference>
<dbReference type="SUPFAM" id="SSF109604">
    <property type="entry name" value="HD-domain/PDEase-like"/>
    <property type="match status" value="1"/>
</dbReference>
<sequence>MIKKIAINQLQPGMYIHDLNCGWMEHGFMRSRFLLKAAADLERIRALGIREVYIDTGQGLDVVSAPSVAEVEHELEESLAHMADAGAGEITATPLAEERVLAKRIHNEALGVLGSLMGDVRLGQQIDLERANPVVNEMIDSIFRNQDALLALTRIRRVGRYTFEHSVNVAVLMVSFARTLELDRALIHDIGIGALLHDIGKILVPPAILNKPGQLTDEEFVVMRSHAVHSHDILSRVPGIPPIALAVAGEHHERFDGSGYPHRKAGAAISRYGQMAAIVDVYDAITSDRVYHKALESHLALRKLLEWSTHHFDPALVQQFIRCVGIYPVGSLVRLHSGRLGIVMESGRGGAFHPVVRVVMDARDRRYLPAQDVDLSRLPKGSKERIVSTESPAQWRIDTEQVMRLPS</sequence>
<dbReference type="GO" id="GO:0008081">
    <property type="term" value="F:phosphoric diester hydrolase activity"/>
    <property type="evidence" value="ECO:0007669"/>
    <property type="project" value="UniProtKB-ARBA"/>
</dbReference>
<dbReference type="NCBIfam" id="TIGR00277">
    <property type="entry name" value="HDIG"/>
    <property type="match status" value="1"/>
</dbReference>
<accession>A0A4R3N437</accession>
<dbReference type="InterPro" id="IPR003607">
    <property type="entry name" value="HD/PDEase_dom"/>
</dbReference>
<evidence type="ECO:0000259" key="1">
    <source>
        <dbReference type="PROSITE" id="PS51832"/>
    </source>
</evidence>
<dbReference type="Pfam" id="PF13487">
    <property type="entry name" value="HD_5"/>
    <property type="match status" value="1"/>
</dbReference>
<dbReference type="InterPro" id="IPR021812">
    <property type="entry name" value="DUF3391"/>
</dbReference>
<organism evidence="2 3">
    <name type="scientific">Thiobaca trueperi</name>
    <dbReference type="NCBI Taxonomy" id="127458"/>
    <lineage>
        <taxon>Bacteria</taxon>
        <taxon>Pseudomonadati</taxon>
        <taxon>Pseudomonadota</taxon>
        <taxon>Gammaproteobacteria</taxon>
        <taxon>Chromatiales</taxon>
        <taxon>Chromatiaceae</taxon>
        <taxon>Thiobaca</taxon>
    </lineage>
</organism>
<dbReference type="Proteomes" id="UP000295717">
    <property type="component" value="Unassembled WGS sequence"/>
</dbReference>
<protein>
    <submittedName>
        <fullName evidence="2">Putative nucleotidyltransferase with HDIG domain</fullName>
    </submittedName>
</protein>
<dbReference type="InterPro" id="IPR006675">
    <property type="entry name" value="HDIG_dom"/>
</dbReference>
<evidence type="ECO:0000313" key="3">
    <source>
        <dbReference type="Proteomes" id="UP000295717"/>
    </source>
</evidence>
<dbReference type="AlphaFoldDB" id="A0A4R3N437"/>
<evidence type="ECO:0000313" key="2">
    <source>
        <dbReference type="EMBL" id="TCT23735.1"/>
    </source>
</evidence>
<comment type="caution">
    <text evidence="2">The sequence shown here is derived from an EMBL/GenBank/DDBJ whole genome shotgun (WGS) entry which is preliminary data.</text>
</comment>
<dbReference type="GO" id="GO:0016740">
    <property type="term" value="F:transferase activity"/>
    <property type="evidence" value="ECO:0007669"/>
    <property type="project" value="UniProtKB-KW"/>
</dbReference>
<dbReference type="Pfam" id="PF11871">
    <property type="entry name" value="DUF3391"/>
    <property type="match status" value="1"/>
</dbReference>
<dbReference type="SMART" id="SM00471">
    <property type="entry name" value="HDc"/>
    <property type="match status" value="1"/>
</dbReference>
<keyword evidence="2" id="KW-0808">Transferase</keyword>
<dbReference type="EMBL" id="SMAO01000001">
    <property type="protein sequence ID" value="TCT23735.1"/>
    <property type="molecule type" value="Genomic_DNA"/>
</dbReference>
<keyword evidence="3" id="KW-1185">Reference proteome</keyword>
<dbReference type="PROSITE" id="PS51832">
    <property type="entry name" value="HD_GYP"/>
    <property type="match status" value="1"/>
</dbReference>
<dbReference type="PANTHER" id="PTHR43155">
    <property type="entry name" value="CYCLIC DI-GMP PHOSPHODIESTERASE PA4108-RELATED"/>
    <property type="match status" value="1"/>
</dbReference>
<feature type="domain" description="HD-GYP" evidence="1">
    <location>
        <begin position="136"/>
        <end position="336"/>
    </location>
</feature>
<dbReference type="InterPro" id="IPR037522">
    <property type="entry name" value="HD_GYP_dom"/>
</dbReference>